<evidence type="ECO:0000256" key="10">
    <source>
        <dbReference type="ARBA" id="ARBA00048743"/>
    </source>
</evidence>
<dbReference type="AlphaFoldDB" id="A0A7T4URM4"/>
<evidence type="ECO:0000256" key="12">
    <source>
        <dbReference type="HAMAP-Rule" id="MF_00165"/>
    </source>
</evidence>
<keyword evidence="8 12" id="KW-0067">ATP-binding</keyword>
<dbReference type="GO" id="GO:0005524">
    <property type="term" value="F:ATP binding"/>
    <property type="evidence" value="ECO:0007669"/>
    <property type="project" value="UniProtKB-UniRule"/>
</dbReference>
<dbReference type="Gene3D" id="3.40.50.300">
    <property type="entry name" value="P-loop containing nucleotide triphosphate hydrolases"/>
    <property type="match status" value="1"/>
</dbReference>
<dbReference type="InterPro" id="IPR039430">
    <property type="entry name" value="Thymidylate_kin-like_dom"/>
</dbReference>
<evidence type="ECO:0000256" key="8">
    <source>
        <dbReference type="ARBA" id="ARBA00022840"/>
    </source>
</evidence>
<comment type="function">
    <text evidence="11 12">Phosphorylation of dTMP to form dTDP in both de novo and salvage pathways of dTTP synthesis.</text>
</comment>
<dbReference type="NCBIfam" id="TIGR00041">
    <property type="entry name" value="DTMP_kinase"/>
    <property type="match status" value="1"/>
</dbReference>
<keyword evidence="7 12" id="KW-0418">Kinase</keyword>
<dbReference type="CDD" id="cd01672">
    <property type="entry name" value="TMPK"/>
    <property type="match status" value="1"/>
</dbReference>
<reference evidence="14 15" key="1">
    <citation type="submission" date="2020-12" db="EMBL/GenBank/DDBJ databases">
        <authorList>
            <person name="Shan Y."/>
        </authorList>
    </citation>
    <scope>NUCLEOTIDE SEQUENCE [LARGE SCALE GENOMIC DNA]</scope>
    <source>
        <strain evidence="15">csc3.9</strain>
    </source>
</reference>
<dbReference type="GO" id="GO:0005829">
    <property type="term" value="C:cytosol"/>
    <property type="evidence" value="ECO:0007669"/>
    <property type="project" value="TreeGrafter"/>
</dbReference>
<dbReference type="PANTHER" id="PTHR10344:SF4">
    <property type="entry name" value="UMP-CMP KINASE 2, MITOCHONDRIAL"/>
    <property type="match status" value="1"/>
</dbReference>
<gene>
    <name evidence="12" type="primary">tmk</name>
    <name evidence="14" type="ORF">I6N98_08630</name>
</gene>
<dbReference type="GO" id="GO:0006227">
    <property type="term" value="P:dUDP biosynthetic process"/>
    <property type="evidence" value="ECO:0007669"/>
    <property type="project" value="TreeGrafter"/>
</dbReference>
<sequence length="217" mass="23881">MSHRGKFITVEGSEGVGKSTNLDFVARQLQAAGIDFVVTREPGGTPLAEDIRQLLLTPRDEAMSELTELLLVFAARAQHLSEKIEPALAAGNWVLCDRFTDATFAYQGGGRQMSDVVIGQLQSLVQGDLRPDLTLLLDAPVEVGMQRASRRGDLDRFEREELDFFERVRQAYLSQVEREPGRFAVIDASQSLTSVQGQIVDALTPYLSANRTPTGES</sequence>
<dbReference type="SUPFAM" id="SSF52540">
    <property type="entry name" value="P-loop containing nucleoside triphosphate hydrolases"/>
    <property type="match status" value="1"/>
</dbReference>
<evidence type="ECO:0000256" key="9">
    <source>
        <dbReference type="ARBA" id="ARBA00029962"/>
    </source>
</evidence>
<evidence type="ECO:0000259" key="13">
    <source>
        <dbReference type="Pfam" id="PF02223"/>
    </source>
</evidence>
<evidence type="ECO:0000256" key="7">
    <source>
        <dbReference type="ARBA" id="ARBA00022777"/>
    </source>
</evidence>
<evidence type="ECO:0000313" key="14">
    <source>
        <dbReference type="EMBL" id="QQD19881.1"/>
    </source>
</evidence>
<evidence type="ECO:0000256" key="4">
    <source>
        <dbReference type="ARBA" id="ARBA00022679"/>
    </source>
</evidence>
<evidence type="ECO:0000313" key="15">
    <source>
        <dbReference type="Proteomes" id="UP000596063"/>
    </source>
</evidence>
<dbReference type="KEGG" id="snan:I6N98_08630"/>
<proteinExistence type="inferred from homology"/>
<dbReference type="GO" id="GO:0006233">
    <property type="term" value="P:dTDP biosynthetic process"/>
    <property type="evidence" value="ECO:0007669"/>
    <property type="project" value="InterPro"/>
</dbReference>
<comment type="catalytic activity">
    <reaction evidence="10 12">
        <text>dTMP + ATP = dTDP + ADP</text>
        <dbReference type="Rhea" id="RHEA:13517"/>
        <dbReference type="ChEBI" id="CHEBI:30616"/>
        <dbReference type="ChEBI" id="CHEBI:58369"/>
        <dbReference type="ChEBI" id="CHEBI:63528"/>
        <dbReference type="ChEBI" id="CHEBI:456216"/>
        <dbReference type="EC" id="2.7.4.9"/>
    </reaction>
</comment>
<evidence type="ECO:0000256" key="6">
    <source>
        <dbReference type="ARBA" id="ARBA00022741"/>
    </source>
</evidence>
<evidence type="ECO:0000256" key="11">
    <source>
        <dbReference type="ARBA" id="ARBA00057735"/>
    </source>
</evidence>
<dbReference type="FunFam" id="3.40.50.300:FF:000225">
    <property type="entry name" value="Thymidylate kinase"/>
    <property type="match status" value="1"/>
</dbReference>
<evidence type="ECO:0000256" key="2">
    <source>
        <dbReference type="ARBA" id="ARBA00012980"/>
    </source>
</evidence>
<evidence type="ECO:0000256" key="5">
    <source>
        <dbReference type="ARBA" id="ARBA00022727"/>
    </source>
</evidence>
<evidence type="ECO:0000256" key="3">
    <source>
        <dbReference type="ARBA" id="ARBA00017144"/>
    </source>
</evidence>
<dbReference type="InterPro" id="IPR018094">
    <property type="entry name" value="Thymidylate_kinase"/>
</dbReference>
<organism evidence="14 15">
    <name type="scientific">Spongiibacter nanhainus</name>
    <dbReference type="NCBI Taxonomy" id="2794344"/>
    <lineage>
        <taxon>Bacteria</taxon>
        <taxon>Pseudomonadati</taxon>
        <taxon>Pseudomonadota</taxon>
        <taxon>Gammaproteobacteria</taxon>
        <taxon>Cellvibrionales</taxon>
        <taxon>Spongiibacteraceae</taxon>
        <taxon>Spongiibacter</taxon>
    </lineage>
</organism>
<dbReference type="RefSeq" id="WP_198571365.1">
    <property type="nucleotide sequence ID" value="NZ_CP066167.1"/>
</dbReference>
<keyword evidence="15" id="KW-1185">Reference proteome</keyword>
<dbReference type="EMBL" id="CP066167">
    <property type="protein sequence ID" value="QQD19881.1"/>
    <property type="molecule type" value="Genomic_DNA"/>
</dbReference>
<feature type="domain" description="Thymidylate kinase-like" evidence="13">
    <location>
        <begin position="10"/>
        <end position="199"/>
    </location>
</feature>
<accession>A0A7T4URM4</accession>
<dbReference type="GO" id="GO:0004798">
    <property type="term" value="F:dTMP kinase activity"/>
    <property type="evidence" value="ECO:0007669"/>
    <property type="project" value="UniProtKB-UniRule"/>
</dbReference>
<dbReference type="EC" id="2.7.4.9" evidence="2 12"/>
<dbReference type="Pfam" id="PF02223">
    <property type="entry name" value="Thymidylate_kin"/>
    <property type="match status" value="1"/>
</dbReference>
<dbReference type="Proteomes" id="UP000596063">
    <property type="component" value="Chromosome"/>
</dbReference>
<protein>
    <recommendedName>
        <fullName evidence="3 12">Thymidylate kinase</fullName>
        <ecNumber evidence="2 12">2.7.4.9</ecNumber>
    </recommendedName>
    <alternativeName>
        <fullName evidence="9 12">dTMP kinase</fullName>
    </alternativeName>
</protein>
<dbReference type="PANTHER" id="PTHR10344">
    <property type="entry name" value="THYMIDYLATE KINASE"/>
    <property type="match status" value="1"/>
</dbReference>
<keyword evidence="5 12" id="KW-0545">Nucleotide biosynthesis</keyword>
<keyword evidence="6 12" id="KW-0547">Nucleotide-binding</keyword>
<name>A0A7T4URM4_9GAMM</name>
<dbReference type="HAMAP" id="MF_00165">
    <property type="entry name" value="Thymidylate_kinase"/>
    <property type="match status" value="1"/>
</dbReference>
<keyword evidence="4 12" id="KW-0808">Transferase</keyword>
<dbReference type="InterPro" id="IPR027417">
    <property type="entry name" value="P-loop_NTPase"/>
</dbReference>
<feature type="binding site" evidence="12">
    <location>
        <begin position="12"/>
        <end position="19"/>
    </location>
    <ligand>
        <name>ATP</name>
        <dbReference type="ChEBI" id="CHEBI:30616"/>
    </ligand>
</feature>
<evidence type="ECO:0000256" key="1">
    <source>
        <dbReference type="ARBA" id="ARBA00009776"/>
    </source>
</evidence>
<comment type="similarity">
    <text evidence="1 12">Belongs to the thymidylate kinase family.</text>
</comment>
<dbReference type="GO" id="GO:0006235">
    <property type="term" value="P:dTTP biosynthetic process"/>
    <property type="evidence" value="ECO:0007669"/>
    <property type="project" value="UniProtKB-UniRule"/>
</dbReference>